<keyword evidence="12" id="KW-1185">Reference proteome</keyword>
<comment type="caution">
    <text evidence="11">The sequence shown here is derived from an EMBL/GenBank/DDBJ whole genome shotgun (WGS) entry which is preliminary data.</text>
</comment>
<accession>A0A8H5JHT1</accession>
<proteinExistence type="inferred from homology"/>
<dbReference type="InterPro" id="IPR001248">
    <property type="entry name" value="Pur-cyt_permease"/>
</dbReference>
<evidence type="ECO:0000259" key="10">
    <source>
        <dbReference type="Pfam" id="PF04082"/>
    </source>
</evidence>
<keyword evidence="7" id="KW-0539">Nucleus</keyword>
<evidence type="ECO:0000313" key="11">
    <source>
        <dbReference type="EMBL" id="KAF5554463.1"/>
    </source>
</evidence>
<evidence type="ECO:0000256" key="9">
    <source>
        <dbReference type="SAM" id="Phobius"/>
    </source>
</evidence>
<dbReference type="EMBL" id="JAAOAO010000235">
    <property type="protein sequence ID" value="KAF5554463.1"/>
    <property type="molecule type" value="Genomic_DNA"/>
</dbReference>
<dbReference type="CDD" id="cd12148">
    <property type="entry name" value="fungal_TF_MHR"/>
    <property type="match status" value="1"/>
</dbReference>
<evidence type="ECO:0000256" key="5">
    <source>
        <dbReference type="ARBA" id="ARBA00022989"/>
    </source>
</evidence>
<organism evidence="11 12">
    <name type="scientific">Fusarium napiforme</name>
    <dbReference type="NCBI Taxonomy" id="42672"/>
    <lineage>
        <taxon>Eukaryota</taxon>
        <taxon>Fungi</taxon>
        <taxon>Dikarya</taxon>
        <taxon>Ascomycota</taxon>
        <taxon>Pezizomycotina</taxon>
        <taxon>Sordariomycetes</taxon>
        <taxon>Hypocreomycetidae</taxon>
        <taxon>Hypocreales</taxon>
        <taxon>Nectriaceae</taxon>
        <taxon>Fusarium</taxon>
        <taxon>Fusarium fujikuroi species complex</taxon>
    </lineage>
</organism>
<dbReference type="InterPro" id="IPR007219">
    <property type="entry name" value="XnlR_reg_dom"/>
</dbReference>
<feature type="transmembrane region" description="Helical" evidence="9">
    <location>
        <begin position="102"/>
        <end position="121"/>
    </location>
</feature>
<dbReference type="Gene3D" id="1.10.4160.10">
    <property type="entry name" value="Hydantoin permease"/>
    <property type="match status" value="1"/>
</dbReference>
<reference evidence="11 12" key="1">
    <citation type="submission" date="2020-05" db="EMBL/GenBank/DDBJ databases">
        <title>Identification and distribution of gene clusters putatively required for synthesis of sphingolipid metabolism inhibitors in phylogenetically diverse species of the filamentous fungus Fusarium.</title>
        <authorList>
            <person name="Kim H.-S."/>
            <person name="Busman M."/>
            <person name="Brown D.W."/>
            <person name="Divon H."/>
            <person name="Uhlig S."/>
            <person name="Proctor R.H."/>
        </authorList>
    </citation>
    <scope>NUCLEOTIDE SEQUENCE [LARGE SCALE GENOMIC DNA]</scope>
    <source>
        <strain evidence="11 12">NRRL 25196</strain>
    </source>
</reference>
<dbReference type="PANTHER" id="PTHR31806">
    <property type="entry name" value="PURINE-CYTOSINE PERMEASE FCY2-RELATED"/>
    <property type="match status" value="1"/>
</dbReference>
<feature type="transmembrane region" description="Helical" evidence="9">
    <location>
        <begin position="369"/>
        <end position="388"/>
    </location>
</feature>
<comment type="similarity">
    <text evidence="2">Belongs to the purine-cytosine permease (2.A.39) family.</text>
</comment>
<evidence type="ECO:0000256" key="4">
    <source>
        <dbReference type="ARBA" id="ARBA00022692"/>
    </source>
</evidence>
<dbReference type="Pfam" id="PF02133">
    <property type="entry name" value="Transp_cyt_pur"/>
    <property type="match status" value="1"/>
</dbReference>
<evidence type="ECO:0000256" key="8">
    <source>
        <dbReference type="SAM" id="MobiDB-lite"/>
    </source>
</evidence>
<protein>
    <submittedName>
        <fullName evidence="11">Purine-cytosine permease FCY2</fullName>
    </submittedName>
</protein>
<name>A0A8H5JHT1_9HYPO</name>
<feature type="compositionally biased region" description="Polar residues" evidence="8">
    <location>
        <begin position="529"/>
        <end position="558"/>
    </location>
</feature>
<dbReference type="GO" id="GO:0003677">
    <property type="term" value="F:DNA binding"/>
    <property type="evidence" value="ECO:0007669"/>
    <property type="project" value="InterPro"/>
</dbReference>
<dbReference type="Proteomes" id="UP000574317">
    <property type="component" value="Unassembled WGS sequence"/>
</dbReference>
<dbReference type="GO" id="GO:0006351">
    <property type="term" value="P:DNA-templated transcription"/>
    <property type="evidence" value="ECO:0007669"/>
    <property type="project" value="InterPro"/>
</dbReference>
<sequence>MDEKKTPNSDIESFADHGRREVTVEQGSSEEFVFSLGLGSLLRKLAVSGVEMRGLEPVPVEKRTHTKYYNIFTLFGGSFTSILPLSIGTTPTLVFGQSFRDAAIMIVTMQALFIIPTLYILTLAPQLGMRQSVQFRYVFGKYLNALLSIIIILEIGIYAIIAAVGGAECLSAVRPGTLPVEAAIAIIFIVAFCIAFVGYSAVHFVCQYIWIPNIIALLVLVGCAGSQLHNQAQPSSSGAAPWLATVSICASNMATWGTIIGDYTCYMPPKAPKLRLVFYCVMGLYVPFTLFMLLGAAIGGSITVIPSWGAAYAEGSLGGVLGQILTSRVGGFGRFLLVILGFSIVTTSARDMYSISLFTVAVIPWLRHVPRVLILVFASGVMIGVGIAASRSFLPSLSTLVSIAGYITAPSVSVFLVEWFVFRKANPATVDPAIWDNASALPSGIPAVISIMAPWGLIVPSMSTVWYVGPIAARVGDLAWELGALANTTCELIVSRRGKYGTEVASGPFSSTDSTERHRRFPIERSPRETLTPTPTLQNPRETSSLPFSVRDQSQSSPKKPCRDVSPSLSEIAVHKDPERASERVIYIGDSANYQYVLHEVGDPFKGSDQNKYWIDNLQRSMLDQIGSSTQDALQQIRSEDDQRLRDQGVFQYPEKPIRDELIRVFFDYSYLACPIFYQADFMRLYKADSLSPLTLNAVFFMATLHCSEALLAGMGFPNRYLAGLTFYRRAKALYDADYESDGIATVQAAILLSHRWDGPTEQKDTWHWLGIATGLAQSLGMHRRLPAVYFGEGSGGFFMEYQVVFYRGLADRADHGNLVTLAGKVTRILEDMLASGTLYRAPYHM</sequence>
<dbReference type="Pfam" id="PF04082">
    <property type="entry name" value="Fungal_trans"/>
    <property type="match status" value="1"/>
</dbReference>
<dbReference type="InterPro" id="IPR026030">
    <property type="entry name" value="Pur-cyt_permease_Fcy2/21/22"/>
</dbReference>
<feature type="transmembrane region" description="Helical" evidence="9">
    <location>
        <begin position="240"/>
        <end position="264"/>
    </location>
</feature>
<keyword evidence="3" id="KW-0813">Transport</keyword>
<feature type="transmembrane region" description="Helical" evidence="9">
    <location>
        <begin position="209"/>
        <end position="228"/>
    </location>
</feature>
<comment type="subcellular location">
    <subcellularLocation>
        <location evidence="1">Membrane</location>
        <topology evidence="1">Multi-pass membrane protein</topology>
    </subcellularLocation>
</comment>
<evidence type="ECO:0000256" key="1">
    <source>
        <dbReference type="ARBA" id="ARBA00004141"/>
    </source>
</evidence>
<dbReference type="GO" id="GO:0022857">
    <property type="term" value="F:transmembrane transporter activity"/>
    <property type="evidence" value="ECO:0007669"/>
    <property type="project" value="InterPro"/>
</dbReference>
<dbReference type="GO" id="GO:0008270">
    <property type="term" value="F:zinc ion binding"/>
    <property type="evidence" value="ECO:0007669"/>
    <property type="project" value="InterPro"/>
</dbReference>
<evidence type="ECO:0000256" key="7">
    <source>
        <dbReference type="ARBA" id="ARBA00023242"/>
    </source>
</evidence>
<dbReference type="PANTHER" id="PTHR31806:SF5">
    <property type="entry name" value="PURINE-CYTOSINE PERMEASE FCY21"/>
    <property type="match status" value="1"/>
</dbReference>
<dbReference type="GO" id="GO:0005886">
    <property type="term" value="C:plasma membrane"/>
    <property type="evidence" value="ECO:0007669"/>
    <property type="project" value="TreeGrafter"/>
</dbReference>
<keyword evidence="6 9" id="KW-0472">Membrane</keyword>
<feature type="region of interest" description="Disordered" evidence="8">
    <location>
        <begin position="504"/>
        <end position="571"/>
    </location>
</feature>
<feature type="transmembrane region" description="Helical" evidence="9">
    <location>
        <begin position="142"/>
        <end position="162"/>
    </location>
</feature>
<evidence type="ECO:0000256" key="2">
    <source>
        <dbReference type="ARBA" id="ARBA00008974"/>
    </source>
</evidence>
<feature type="transmembrane region" description="Helical" evidence="9">
    <location>
        <begin position="276"/>
        <end position="299"/>
    </location>
</feature>
<evidence type="ECO:0000313" key="12">
    <source>
        <dbReference type="Proteomes" id="UP000574317"/>
    </source>
</evidence>
<feature type="transmembrane region" description="Helical" evidence="9">
    <location>
        <begin position="332"/>
        <end position="349"/>
    </location>
</feature>
<feature type="domain" description="Xylanolytic transcriptional activator regulatory" evidence="10">
    <location>
        <begin position="664"/>
        <end position="790"/>
    </location>
</feature>
<feature type="transmembrane region" description="Helical" evidence="9">
    <location>
        <begin position="400"/>
        <end position="422"/>
    </location>
</feature>
<keyword evidence="4 9" id="KW-0812">Transmembrane</keyword>
<feature type="transmembrane region" description="Helical" evidence="9">
    <location>
        <begin position="68"/>
        <end position="87"/>
    </location>
</feature>
<evidence type="ECO:0000256" key="3">
    <source>
        <dbReference type="ARBA" id="ARBA00022448"/>
    </source>
</evidence>
<dbReference type="AlphaFoldDB" id="A0A8H5JHT1"/>
<keyword evidence="5 9" id="KW-1133">Transmembrane helix</keyword>
<gene>
    <name evidence="11" type="ORF">FNAPI_6414</name>
</gene>
<evidence type="ECO:0000256" key="6">
    <source>
        <dbReference type="ARBA" id="ARBA00023136"/>
    </source>
</evidence>
<feature type="transmembrane region" description="Helical" evidence="9">
    <location>
        <begin position="182"/>
        <end position="202"/>
    </location>
</feature>